<comment type="caution">
    <text evidence="1">The sequence shown here is derived from an EMBL/GenBank/DDBJ whole genome shotgun (WGS) entry which is preliminary data.</text>
</comment>
<protein>
    <submittedName>
        <fullName evidence="1">Uncharacterized protein</fullName>
    </submittedName>
</protein>
<evidence type="ECO:0000313" key="1">
    <source>
        <dbReference type="EMBL" id="MBF4103154.1"/>
    </source>
</evidence>
<proteinExistence type="predicted"/>
<accession>A0A930UXW7</accession>
<organism evidence="1">
    <name type="scientific">Gallibacterium anatis</name>
    <dbReference type="NCBI Taxonomy" id="750"/>
    <lineage>
        <taxon>Bacteria</taxon>
        <taxon>Pseudomonadati</taxon>
        <taxon>Pseudomonadota</taxon>
        <taxon>Gammaproteobacteria</taxon>
        <taxon>Pasteurellales</taxon>
        <taxon>Pasteurellaceae</taxon>
        <taxon>Gallibacterium</taxon>
    </lineage>
</organism>
<dbReference type="SUPFAM" id="SSF82808">
    <property type="entry name" value="Replication modulator SeqA, C-terminal DNA-binding domain"/>
    <property type="match status" value="1"/>
</dbReference>
<name>A0A930UXW7_9PAST</name>
<dbReference type="InterPro" id="IPR036835">
    <property type="entry name" value="SeqA_DNA-bd_C_sf"/>
</dbReference>
<dbReference type="GO" id="GO:0003677">
    <property type="term" value="F:DNA binding"/>
    <property type="evidence" value="ECO:0007669"/>
    <property type="project" value="InterPro"/>
</dbReference>
<dbReference type="EMBL" id="JADION010000059">
    <property type="protein sequence ID" value="MBF4103154.1"/>
    <property type="molecule type" value="Genomic_DNA"/>
</dbReference>
<gene>
    <name evidence="1" type="ORF">INT80_15250</name>
</gene>
<sequence length="30" mass="3649">MHEDKQVNRFLMILSMLYRANPEGFPVRQK</sequence>
<dbReference type="AlphaFoldDB" id="A0A930UXW7"/>
<reference evidence="1" key="1">
    <citation type="submission" date="2020-11" db="EMBL/GenBank/DDBJ databases">
        <title>Gallibacterium anatis 1637, full genome, WGS.</title>
        <authorList>
            <person name="Laishevtcev A.I."/>
            <person name="Yakimova E.A."/>
            <person name="Petkovich D."/>
            <person name="Stepanova T.V."/>
            <person name="Kalendr R.S."/>
            <person name="Rubalsky E.O."/>
            <person name="Zulkarneev E.R."/>
            <person name="Aleshkin A.V."/>
        </authorList>
    </citation>
    <scope>NUCLEOTIDE SEQUENCE</scope>
    <source>
        <strain evidence="1">1637</strain>
    </source>
</reference>